<organism evidence="2 3">
    <name type="scientific">Cohnella fermenti</name>
    <dbReference type="NCBI Taxonomy" id="2565925"/>
    <lineage>
        <taxon>Bacteria</taxon>
        <taxon>Bacillati</taxon>
        <taxon>Bacillota</taxon>
        <taxon>Bacilli</taxon>
        <taxon>Bacillales</taxon>
        <taxon>Paenibacillaceae</taxon>
        <taxon>Cohnella</taxon>
    </lineage>
</organism>
<dbReference type="Gene3D" id="2.60.120.1390">
    <property type="match status" value="1"/>
</dbReference>
<dbReference type="EMBL" id="SSOB01000033">
    <property type="protein sequence ID" value="THF75253.1"/>
    <property type="molecule type" value="Genomic_DNA"/>
</dbReference>
<evidence type="ECO:0000256" key="1">
    <source>
        <dbReference type="SAM" id="MobiDB-lite"/>
    </source>
</evidence>
<gene>
    <name evidence="2" type="ORF">E6C55_22590</name>
</gene>
<dbReference type="InterPro" id="IPR021345">
    <property type="entry name" value="DUF2961"/>
</dbReference>
<reference evidence="2 3" key="1">
    <citation type="submission" date="2019-04" db="EMBL/GenBank/DDBJ databases">
        <title>Cohnella sp. nov. isolated from preserved vegetables.</title>
        <authorList>
            <person name="Lin S.-Y."/>
            <person name="Hung M.-H."/>
            <person name="Young C.-C."/>
        </authorList>
    </citation>
    <scope>NUCLEOTIDE SEQUENCE [LARGE SCALE GENOMIC DNA]</scope>
    <source>
        <strain evidence="2 3">CC-MHH1044</strain>
    </source>
</reference>
<dbReference type="Pfam" id="PF11175">
    <property type="entry name" value="DUF2961"/>
    <property type="match status" value="1"/>
</dbReference>
<evidence type="ECO:0000313" key="2">
    <source>
        <dbReference type="EMBL" id="THF75253.1"/>
    </source>
</evidence>
<dbReference type="AlphaFoldDB" id="A0A4S4BM03"/>
<dbReference type="OrthoDB" id="2518538at2"/>
<name>A0A4S4BM03_9BACL</name>
<evidence type="ECO:0000313" key="3">
    <source>
        <dbReference type="Proteomes" id="UP000310636"/>
    </source>
</evidence>
<protein>
    <submittedName>
        <fullName evidence="2">DUF2961 domain-containing protein</fullName>
    </submittedName>
</protein>
<accession>A0A4S4BM03</accession>
<dbReference type="Proteomes" id="UP000310636">
    <property type="component" value="Unassembled WGS sequence"/>
</dbReference>
<keyword evidence="3" id="KW-1185">Reference proteome</keyword>
<feature type="region of interest" description="Disordered" evidence="1">
    <location>
        <begin position="26"/>
        <end position="51"/>
    </location>
</feature>
<comment type="caution">
    <text evidence="2">The sequence shown here is derived from an EMBL/GenBank/DDBJ whole genome shotgun (WGS) entry which is preliminary data.</text>
</comment>
<proteinExistence type="predicted"/>
<dbReference type="RefSeq" id="WP_136372085.1">
    <property type="nucleotide sequence ID" value="NZ_SSOB01000033.1"/>
</dbReference>
<sequence length="368" mass="41268">MNGFNGLGMHPGNLWRLSDARTRSISAENPTGEKGGGARSEAHPNSPARELGKGWKCSPCVMAEPGTTLTIADIEGPGAIQSMWFAGYVGRDFILRIYWDDQETPSVETPLPDFFGLPWVTGDMFATKGPYVHLNSLMVAVNPNKALNCFWEMPFRGRCRITIENRMPVGSASQMCFYQINYTLTDVPDDAAYFHAQYRRTNPVPCKVPYTILDGVRGRGQYVGTSMGWGINNSGWWGEGEIKFYLDGDGEYPTICGTGTEDYFGGAFNWEVDGSYREYSTAYAGMHQVLRPDGLYQSQHRHAMYRWHVVDPIRFESDLTVTIQALGWRGEGRYYPGQHDICSVAYWYQTLPAAPFPPLPGRDELEVV</sequence>